<dbReference type="AlphaFoldDB" id="A0A8J7FPQ3"/>
<feature type="transmembrane region" description="Helical" evidence="1">
    <location>
        <begin position="41"/>
        <end position="60"/>
    </location>
</feature>
<reference evidence="2" key="1">
    <citation type="submission" date="2020-10" db="EMBL/GenBank/DDBJ databases">
        <authorList>
            <person name="Lu T."/>
            <person name="Wang Q."/>
            <person name="Han X."/>
        </authorList>
    </citation>
    <scope>NUCLEOTIDE SEQUENCE</scope>
    <source>
        <strain evidence="2">WQ 117</strain>
    </source>
</reference>
<evidence type="ECO:0000313" key="2">
    <source>
        <dbReference type="EMBL" id="MBF0597164.1"/>
    </source>
</evidence>
<dbReference type="Proteomes" id="UP000608754">
    <property type="component" value="Unassembled WGS sequence"/>
</dbReference>
<evidence type="ECO:0000313" key="3">
    <source>
        <dbReference type="Proteomes" id="UP000608754"/>
    </source>
</evidence>
<keyword evidence="1" id="KW-0472">Membrane</keyword>
<comment type="caution">
    <text evidence="2">The sequence shown here is derived from an EMBL/GenBank/DDBJ whole genome shotgun (WGS) entry which is preliminary data.</text>
</comment>
<name>A0A8J7FPQ3_9FLAO</name>
<keyword evidence="1" id="KW-0812">Transmembrane</keyword>
<evidence type="ECO:0000256" key="1">
    <source>
        <dbReference type="SAM" id="Phobius"/>
    </source>
</evidence>
<gene>
    <name evidence="2" type="ORF">IM532_06865</name>
</gene>
<dbReference type="RefSeq" id="WP_194182716.1">
    <property type="nucleotide sequence ID" value="NZ_JADGIK010000004.1"/>
</dbReference>
<proteinExistence type="predicted"/>
<keyword evidence="3" id="KW-1185">Reference proteome</keyword>
<feature type="transmembrane region" description="Helical" evidence="1">
    <location>
        <begin position="18"/>
        <end position="35"/>
    </location>
</feature>
<keyword evidence="1" id="KW-1133">Transmembrane helix</keyword>
<protein>
    <submittedName>
        <fullName evidence="2">Uncharacterized protein</fullName>
    </submittedName>
</protein>
<organism evidence="2 3">
    <name type="scientific">Faecalibacter rhinopitheci</name>
    <dbReference type="NCBI Taxonomy" id="2779678"/>
    <lineage>
        <taxon>Bacteria</taxon>
        <taxon>Pseudomonadati</taxon>
        <taxon>Bacteroidota</taxon>
        <taxon>Flavobacteriia</taxon>
        <taxon>Flavobacteriales</taxon>
        <taxon>Weeksellaceae</taxon>
        <taxon>Faecalibacter</taxon>
    </lineage>
</organism>
<accession>A0A8J7FPQ3</accession>
<dbReference type="EMBL" id="JADGIK010000004">
    <property type="protein sequence ID" value="MBF0597164.1"/>
    <property type="molecule type" value="Genomic_DNA"/>
</dbReference>
<sequence length="155" mass="17755">MNPFTETQRLFDSTFNKIIVLLVTILLGKIIYNNITEGFKIISLVSITILFISICLFILFKVKTEISEEGIQIKIIPFNVYNKKINWSEIKKVNVIEYSAMKEYGGWGYRRSKNGIAINPSGNKGIKIFFKNGTNLLIGTRQPDEVNLFLKSIKK</sequence>